<dbReference type="RefSeq" id="XP_060288094.1">
    <property type="nucleotide sequence ID" value="XM_060426780.1"/>
</dbReference>
<proteinExistence type="predicted"/>
<name>A0AAJ0FKR3_9PEZI</name>
<accession>A0AAJ0FKR3</accession>
<dbReference type="GeneID" id="85309967"/>
<keyword evidence="2" id="KW-1185">Reference proteome</keyword>
<dbReference type="SUPFAM" id="SSF109854">
    <property type="entry name" value="DinB/YfiT-like putative metalloenzymes"/>
    <property type="match status" value="1"/>
</dbReference>
<reference evidence="1" key="1">
    <citation type="submission" date="2023-06" db="EMBL/GenBank/DDBJ databases">
        <title>Genome-scale phylogeny and comparative genomics of the fungal order Sordariales.</title>
        <authorList>
            <consortium name="Lawrence Berkeley National Laboratory"/>
            <person name="Hensen N."/>
            <person name="Bonometti L."/>
            <person name="Westerberg I."/>
            <person name="Brannstrom I.O."/>
            <person name="Guillou S."/>
            <person name="Cros-Aarteil S."/>
            <person name="Calhoun S."/>
            <person name="Haridas S."/>
            <person name="Kuo A."/>
            <person name="Mondo S."/>
            <person name="Pangilinan J."/>
            <person name="Riley R."/>
            <person name="Labutti K."/>
            <person name="Andreopoulos B."/>
            <person name="Lipzen A."/>
            <person name="Chen C."/>
            <person name="Yanf M."/>
            <person name="Daum C."/>
            <person name="Ng V."/>
            <person name="Clum A."/>
            <person name="Steindorff A."/>
            <person name="Ohm R."/>
            <person name="Martin F."/>
            <person name="Silar P."/>
            <person name="Natvig D."/>
            <person name="Lalanne C."/>
            <person name="Gautier V."/>
            <person name="Ament-Velasquez S.L."/>
            <person name="Kruys A."/>
            <person name="Hutchinson M.I."/>
            <person name="Powell A.J."/>
            <person name="Barry K."/>
            <person name="Miller A.N."/>
            <person name="Grigoriev I.V."/>
            <person name="Debuchy R."/>
            <person name="Gladieux P."/>
            <person name="Thoren M.H."/>
            <person name="Johannesson H."/>
        </authorList>
    </citation>
    <scope>NUCLEOTIDE SEQUENCE</scope>
    <source>
        <strain evidence="1">8032-3</strain>
    </source>
</reference>
<dbReference type="Proteomes" id="UP001244011">
    <property type="component" value="Unassembled WGS sequence"/>
</dbReference>
<dbReference type="Pfam" id="PF09351">
    <property type="entry name" value="DUF1993"/>
    <property type="match status" value="1"/>
</dbReference>
<dbReference type="InterPro" id="IPR018531">
    <property type="entry name" value="DUF1993"/>
</dbReference>
<dbReference type="Gene3D" id="1.20.120.450">
    <property type="entry name" value="dinb family like domain"/>
    <property type="match status" value="1"/>
</dbReference>
<protein>
    <submittedName>
        <fullName evidence="1">Uncharacterized protein</fullName>
    </submittedName>
</protein>
<dbReference type="InterPro" id="IPR034660">
    <property type="entry name" value="DinB/YfiT-like"/>
</dbReference>
<evidence type="ECO:0000313" key="2">
    <source>
        <dbReference type="Proteomes" id="UP001244011"/>
    </source>
</evidence>
<dbReference type="AlphaFoldDB" id="A0AAJ0FKR3"/>
<comment type="caution">
    <text evidence="1">The sequence shown here is derived from an EMBL/GenBank/DDBJ whole genome shotgun (WGS) entry which is preliminary data.</text>
</comment>
<organism evidence="1 2">
    <name type="scientific">Phialemonium atrogriseum</name>
    <dbReference type="NCBI Taxonomy" id="1093897"/>
    <lineage>
        <taxon>Eukaryota</taxon>
        <taxon>Fungi</taxon>
        <taxon>Dikarya</taxon>
        <taxon>Ascomycota</taxon>
        <taxon>Pezizomycotina</taxon>
        <taxon>Sordariomycetes</taxon>
        <taxon>Sordariomycetidae</taxon>
        <taxon>Cephalothecales</taxon>
        <taxon>Cephalothecaceae</taxon>
        <taxon>Phialemonium</taxon>
    </lineage>
</organism>
<evidence type="ECO:0000313" key="1">
    <source>
        <dbReference type="EMBL" id="KAK1771881.1"/>
    </source>
</evidence>
<gene>
    <name evidence="1" type="ORF">QBC33DRAFT_525093</name>
</gene>
<sequence>MGNFRFNTEQRCPSEFAIPNLRFHLTTCYCIVQHLWVEIGAMKFLRMCLRSCRGTVITVYSAVDNGNYRAKRICGANSMCRNILIDYKTQPRH</sequence>
<dbReference type="EMBL" id="MU838998">
    <property type="protein sequence ID" value="KAK1771881.1"/>
    <property type="molecule type" value="Genomic_DNA"/>
</dbReference>